<dbReference type="InterPro" id="IPR002628">
    <property type="entry name" value="PsbO"/>
</dbReference>
<keyword evidence="5" id="KW-0472">Membrane</keyword>
<evidence type="ECO:0000256" key="3">
    <source>
        <dbReference type="ARBA" id="ARBA00022531"/>
    </source>
</evidence>
<dbReference type="Gene3D" id="3.30.2050.10">
    <property type="entry name" value="photosynthetic oxygen evolving center domain"/>
    <property type="match status" value="1"/>
</dbReference>
<name>A0ABP1FVQ6_9CHLO</name>
<protein>
    <submittedName>
        <fullName evidence="7">G6597 protein</fullName>
    </submittedName>
</protein>
<dbReference type="PANTHER" id="PTHR34058">
    <property type="entry name" value="OXYGEN-EVOLVING ENHANCER PROTEIN 1-2, CHLOROPLASTIC"/>
    <property type="match status" value="1"/>
</dbReference>
<organism evidence="7 8">
    <name type="scientific">Coccomyxa viridis</name>
    <dbReference type="NCBI Taxonomy" id="1274662"/>
    <lineage>
        <taxon>Eukaryota</taxon>
        <taxon>Viridiplantae</taxon>
        <taxon>Chlorophyta</taxon>
        <taxon>core chlorophytes</taxon>
        <taxon>Trebouxiophyceae</taxon>
        <taxon>Trebouxiophyceae incertae sedis</taxon>
        <taxon>Coccomyxaceae</taxon>
        <taxon>Coccomyxa</taxon>
    </lineage>
</organism>
<keyword evidence="8" id="KW-1185">Reference proteome</keyword>
<keyword evidence="4" id="KW-0793">Thylakoid</keyword>
<evidence type="ECO:0000256" key="1">
    <source>
        <dbReference type="ARBA" id="ARBA00004370"/>
    </source>
</evidence>
<evidence type="ECO:0000256" key="6">
    <source>
        <dbReference type="ARBA" id="ARBA00023276"/>
    </source>
</evidence>
<dbReference type="SUPFAM" id="SSF56925">
    <property type="entry name" value="OMPA-like"/>
    <property type="match status" value="1"/>
</dbReference>
<accession>A0ABP1FVQ6</accession>
<comment type="similarity">
    <text evidence="2">Belongs to the PsbO family.</text>
</comment>
<proteinExistence type="inferred from homology"/>
<evidence type="ECO:0000256" key="4">
    <source>
        <dbReference type="ARBA" id="ARBA00023078"/>
    </source>
</evidence>
<gene>
    <name evidence="7" type="primary">g6597</name>
    <name evidence="7" type="ORF">VP750_LOCUS5644</name>
</gene>
<sequence>MTYNEVRGSGLAAVCPVIEEGTTNLSEIKAGTYKLQQLCMEPTKIWVKEEGVMKDAKPDWAKGTLLTRQTTNLSDITADVKIGPGGQISFKEEDSYSLNLAPITVQVPGGQRVPFLFTIKELQASGDLAKFGGTFKVPSYRGSSFLDPKGRGGSQGYDAALALQTRADEEELQKENIKSFAPLEGEIGFSVVKYDSMTGEVVGVFESLQPSDTDMGSKAPKEVRIEGIWYGQLA</sequence>
<evidence type="ECO:0000256" key="5">
    <source>
        <dbReference type="ARBA" id="ARBA00023136"/>
    </source>
</evidence>
<evidence type="ECO:0000256" key="2">
    <source>
        <dbReference type="ARBA" id="ARBA00009838"/>
    </source>
</evidence>
<dbReference type="Pfam" id="PF01716">
    <property type="entry name" value="MSP"/>
    <property type="match status" value="1"/>
</dbReference>
<evidence type="ECO:0000313" key="8">
    <source>
        <dbReference type="Proteomes" id="UP001497392"/>
    </source>
</evidence>
<comment type="caution">
    <text evidence="7">The sequence shown here is derived from an EMBL/GenBank/DDBJ whole genome shotgun (WGS) entry which is preliminary data.</text>
</comment>
<keyword evidence="3" id="KW-0602">Photosynthesis</keyword>
<reference evidence="7 8" key="1">
    <citation type="submission" date="2024-06" db="EMBL/GenBank/DDBJ databases">
        <authorList>
            <person name="Kraege A."/>
            <person name="Thomma B."/>
        </authorList>
    </citation>
    <scope>NUCLEOTIDE SEQUENCE [LARGE SCALE GENOMIC DNA]</scope>
</reference>
<evidence type="ECO:0000313" key="7">
    <source>
        <dbReference type="EMBL" id="CAL5223985.1"/>
    </source>
</evidence>
<dbReference type="Proteomes" id="UP001497392">
    <property type="component" value="Unassembled WGS sequence"/>
</dbReference>
<comment type="subcellular location">
    <subcellularLocation>
        <location evidence="1">Membrane</location>
    </subcellularLocation>
</comment>
<dbReference type="InterPro" id="IPR011250">
    <property type="entry name" value="OMP/PagP_B-barrel"/>
</dbReference>
<dbReference type="EMBL" id="CAXHTA020000009">
    <property type="protein sequence ID" value="CAL5223985.1"/>
    <property type="molecule type" value="Genomic_DNA"/>
</dbReference>
<keyword evidence="6" id="KW-0604">Photosystem II</keyword>
<dbReference type="Gene3D" id="2.40.160.30">
    <property type="entry name" value="Photosystem II, cytochrome c-550 precursor"/>
    <property type="match status" value="1"/>
</dbReference>